<feature type="transmembrane region" description="Helical" evidence="7">
    <location>
        <begin position="303"/>
        <end position="328"/>
    </location>
</feature>
<keyword evidence="5 7" id="KW-1133">Transmembrane helix</keyword>
<feature type="transmembrane region" description="Helical" evidence="7">
    <location>
        <begin position="151"/>
        <end position="179"/>
    </location>
</feature>
<keyword evidence="4 7" id="KW-0812">Transmembrane</keyword>
<dbReference type="InterPro" id="IPR003317">
    <property type="entry name" value="Cyt-d_oxidase_su2"/>
</dbReference>
<reference evidence="8 9" key="1">
    <citation type="submission" date="2021-05" db="EMBL/GenBank/DDBJ databases">
        <title>Bacteria Genome sequencing.</title>
        <authorList>
            <person name="Takabe Y."/>
            <person name="Nakajima Y."/>
            <person name="Suzuki S."/>
            <person name="Shiozaki T."/>
        </authorList>
    </citation>
    <scope>NUCLEOTIDE SEQUENCE [LARGE SCALE GENOMIC DNA]</scope>
    <source>
        <strain evidence="8 9">AI_62</strain>
    </source>
</reference>
<evidence type="ECO:0000256" key="7">
    <source>
        <dbReference type="SAM" id="Phobius"/>
    </source>
</evidence>
<feature type="transmembrane region" description="Helical" evidence="7">
    <location>
        <begin position="12"/>
        <end position="30"/>
    </location>
</feature>
<comment type="caution">
    <text evidence="8">The sequence shown here is derived from an EMBL/GenBank/DDBJ whole genome shotgun (WGS) entry which is preliminary data.</text>
</comment>
<sequence>MELLGYQPDVWLPFVFAGLMGVSILLYVILDGYDLGVGILTPFAGDDAEKDMMVASIGPFWDANETWLVLAVGLLLVAFPAAHGMILSTLYLPVFILLVGLILRGVSFEFRVKARAKYKDLWNKLFFTGSLMATLAQGFMLGLYIMGLEFAWHTVLFSILCAIALTIGYAFIGATWLILKSETALQKRAVTWAKTCIWGLVLGIATISLASPLVSPRIFEKWFTFPSLLYLSPLPILSLLLLWFLWRSLSRMPKEDDRGAWKPFVSALGLFALAFLGLAYSFFPYVVPERLTIFEAASASESLFIILIGACFVVPTILAYTALAYWVFRGKTRELRYD</sequence>
<name>A0ABQ4NKY2_9RHOB</name>
<feature type="transmembrane region" description="Helical" evidence="7">
    <location>
        <begin position="264"/>
        <end position="283"/>
    </location>
</feature>
<evidence type="ECO:0000313" key="9">
    <source>
        <dbReference type="Proteomes" id="UP000786693"/>
    </source>
</evidence>
<evidence type="ECO:0000256" key="5">
    <source>
        <dbReference type="ARBA" id="ARBA00022989"/>
    </source>
</evidence>
<dbReference type="PANTHER" id="PTHR43141:SF2">
    <property type="entry name" value="BLR3729 PROTEIN"/>
    <property type="match status" value="1"/>
</dbReference>
<evidence type="ECO:0000256" key="1">
    <source>
        <dbReference type="ARBA" id="ARBA00004651"/>
    </source>
</evidence>
<gene>
    <name evidence="8" type="ORF">JANAI62_16670</name>
</gene>
<keyword evidence="9" id="KW-1185">Reference proteome</keyword>
<feature type="transmembrane region" description="Helical" evidence="7">
    <location>
        <begin position="222"/>
        <end position="244"/>
    </location>
</feature>
<protein>
    <submittedName>
        <fullName evidence="8">Cytochrome bd ubiquinol oxidase subunit II</fullName>
    </submittedName>
</protein>
<feature type="transmembrane region" description="Helical" evidence="7">
    <location>
        <begin position="191"/>
        <end position="210"/>
    </location>
</feature>
<evidence type="ECO:0000313" key="8">
    <source>
        <dbReference type="EMBL" id="GIT95044.1"/>
    </source>
</evidence>
<keyword evidence="6 7" id="KW-0472">Membrane</keyword>
<dbReference type="RefSeq" id="WP_220748567.1">
    <property type="nucleotide sequence ID" value="NZ_BPFH01000003.1"/>
</dbReference>
<accession>A0ABQ4NKY2</accession>
<organism evidence="8 9">
    <name type="scientific">Jannaschia pagri</name>
    <dbReference type="NCBI Taxonomy" id="2829797"/>
    <lineage>
        <taxon>Bacteria</taxon>
        <taxon>Pseudomonadati</taxon>
        <taxon>Pseudomonadota</taxon>
        <taxon>Alphaproteobacteria</taxon>
        <taxon>Rhodobacterales</taxon>
        <taxon>Roseobacteraceae</taxon>
        <taxon>Jannaschia</taxon>
    </lineage>
</organism>
<evidence type="ECO:0000256" key="6">
    <source>
        <dbReference type="ARBA" id="ARBA00023136"/>
    </source>
</evidence>
<dbReference type="Pfam" id="PF02322">
    <property type="entry name" value="Cyt_bd_oxida_II"/>
    <property type="match status" value="1"/>
</dbReference>
<dbReference type="Proteomes" id="UP000786693">
    <property type="component" value="Unassembled WGS sequence"/>
</dbReference>
<comment type="subcellular location">
    <subcellularLocation>
        <location evidence="1">Cell membrane</location>
        <topology evidence="1">Multi-pass membrane protein</topology>
    </subcellularLocation>
</comment>
<proteinExistence type="inferred from homology"/>
<dbReference type="PANTHER" id="PTHR43141">
    <property type="entry name" value="CYTOCHROME BD2 SUBUNIT II"/>
    <property type="match status" value="1"/>
</dbReference>
<evidence type="ECO:0000256" key="4">
    <source>
        <dbReference type="ARBA" id="ARBA00022692"/>
    </source>
</evidence>
<feature type="transmembrane region" description="Helical" evidence="7">
    <location>
        <begin position="85"/>
        <end position="104"/>
    </location>
</feature>
<feature type="transmembrane region" description="Helical" evidence="7">
    <location>
        <begin position="125"/>
        <end position="145"/>
    </location>
</feature>
<keyword evidence="3" id="KW-1003">Cell membrane</keyword>
<evidence type="ECO:0000256" key="3">
    <source>
        <dbReference type="ARBA" id="ARBA00022475"/>
    </source>
</evidence>
<feature type="transmembrane region" description="Helical" evidence="7">
    <location>
        <begin position="60"/>
        <end position="79"/>
    </location>
</feature>
<dbReference type="EMBL" id="BPFH01000003">
    <property type="protein sequence ID" value="GIT95044.1"/>
    <property type="molecule type" value="Genomic_DNA"/>
</dbReference>
<comment type="similarity">
    <text evidence="2">Belongs to the cytochrome ubiquinol oxidase subunit 2 family.</text>
</comment>
<evidence type="ECO:0000256" key="2">
    <source>
        <dbReference type="ARBA" id="ARBA00007543"/>
    </source>
</evidence>